<dbReference type="InterPro" id="IPR051120">
    <property type="entry name" value="ABC_AA/LPS_Transport"/>
</dbReference>
<keyword evidence="1" id="KW-0813">Transport</keyword>
<dbReference type="Pfam" id="PF00005">
    <property type="entry name" value="ABC_tran"/>
    <property type="match status" value="1"/>
</dbReference>
<dbReference type="GO" id="GO:1903806">
    <property type="term" value="P:L-isoleucine import across plasma membrane"/>
    <property type="evidence" value="ECO:0007669"/>
    <property type="project" value="TreeGrafter"/>
</dbReference>
<dbReference type="GO" id="GO:1903805">
    <property type="term" value="P:L-valine import across plasma membrane"/>
    <property type="evidence" value="ECO:0007669"/>
    <property type="project" value="TreeGrafter"/>
</dbReference>
<keyword evidence="6" id="KW-1185">Reference proteome</keyword>
<dbReference type="RefSeq" id="WP_341844806.1">
    <property type="nucleotide sequence ID" value="NZ_FMXO01000018.1"/>
</dbReference>
<evidence type="ECO:0000313" key="6">
    <source>
        <dbReference type="Proteomes" id="UP000198771"/>
    </source>
</evidence>
<dbReference type="GO" id="GO:0015188">
    <property type="term" value="F:L-isoleucine transmembrane transporter activity"/>
    <property type="evidence" value="ECO:0007669"/>
    <property type="project" value="TreeGrafter"/>
</dbReference>
<accession>A0A1G6EHR8</accession>
<dbReference type="AlphaFoldDB" id="A0A1G6EHR8"/>
<evidence type="ECO:0000256" key="1">
    <source>
        <dbReference type="ARBA" id="ARBA00022448"/>
    </source>
</evidence>
<proteinExistence type="predicted"/>
<sequence length="258" mass="28034">MSGHDVLLHCQGVHVRFGGVMALTDVDFQVLEGTITALIGPNGAGKTTLLNVVSGMVPCSEGRVELLGRDMTRAPAWERSRAGAVRTFQNLEVFTTMNVLENVMTGAHRVVRYGPISALLKTPAYFRGEHRCRELAEEKLTFVGIDSDWNLPAGELPYGKQRLLELARALAAQPRLLLLDEPAAGLNTTETRALAELIRRIRDELGITVAIVEHDMDLIMGVSNAITVLHFGQVIASGTPSEIQKNPEVVAAYLGEEA</sequence>
<organism evidence="5 6">
    <name type="scientific">Desulfonatronum thiosulfatophilum</name>
    <dbReference type="NCBI Taxonomy" id="617002"/>
    <lineage>
        <taxon>Bacteria</taxon>
        <taxon>Pseudomonadati</taxon>
        <taxon>Thermodesulfobacteriota</taxon>
        <taxon>Desulfovibrionia</taxon>
        <taxon>Desulfovibrionales</taxon>
        <taxon>Desulfonatronaceae</taxon>
        <taxon>Desulfonatronum</taxon>
    </lineage>
</organism>
<dbReference type="Pfam" id="PF12399">
    <property type="entry name" value="BCA_ABC_TP_C"/>
    <property type="match status" value="1"/>
</dbReference>
<dbReference type="GO" id="GO:0015808">
    <property type="term" value="P:L-alanine transport"/>
    <property type="evidence" value="ECO:0007669"/>
    <property type="project" value="TreeGrafter"/>
</dbReference>
<dbReference type="InterPro" id="IPR027417">
    <property type="entry name" value="P-loop_NTPase"/>
</dbReference>
<dbReference type="Gene3D" id="3.40.50.300">
    <property type="entry name" value="P-loop containing nucleotide triphosphate hydrolases"/>
    <property type="match status" value="1"/>
</dbReference>
<name>A0A1G6EHR8_9BACT</name>
<dbReference type="GO" id="GO:0005886">
    <property type="term" value="C:plasma membrane"/>
    <property type="evidence" value="ECO:0007669"/>
    <property type="project" value="TreeGrafter"/>
</dbReference>
<dbReference type="GO" id="GO:0015192">
    <property type="term" value="F:L-phenylalanine transmembrane transporter activity"/>
    <property type="evidence" value="ECO:0007669"/>
    <property type="project" value="TreeGrafter"/>
</dbReference>
<dbReference type="SUPFAM" id="SSF52540">
    <property type="entry name" value="P-loop containing nucleoside triphosphate hydrolases"/>
    <property type="match status" value="1"/>
</dbReference>
<dbReference type="FunFam" id="3.40.50.300:FF:000421">
    <property type="entry name" value="Branched-chain amino acid ABC transporter ATP-binding protein"/>
    <property type="match status" value="1"/>
</dbReference>
<dbReference type="InterPro" id="IPR003593">
    <property type="entry name" value="AAA+_ATPase"/>
</dbReference>
<dbReference type="InterPro" id="IPR032823">
    <property type="entry name" value="BCA_ABC_TP_C"/>
</dbReference>
<gene>
    <name evidence="5" type="ORF">SAMN05660653_02856</name>
</gene>
<dbReference type="GO" id="GO:0016887">
    <property type="term" value="F:ATP hydrolysis activity"/>
    <property type="evidence" value="ECO:0007669"/>
    <property type="project" value="InterPro"/>
</dbReference>
<evidence type="ECO:0000313" key="5">
    <source>
        <dbReference type="EMBL" id="SDB56961.1"/>
    </source>
</evidence>
<dbReference type="GO" id="GO:0005524">
    <property type="term" value="F:ATP binding"/>
    <property type="evidence" value="ECO:0007669"/>
    <property type="project" value="UniProtKB-KW"/>
</dbReference>
<dbReference type="PROSITE" id="PS50893">
    <property type="entry name" value="ABC_TRANSPORTER_2"/>
    <property type="match status" value="1"/>
</dbReference>
<dbReference type="GO" id="GO:0005304">
    <property type="term" value="F:L-valine transmembrane transporter activity"/>
    <property type="evidence" value="ECO:0007669"/>
    <property type="project" value="TreeGrafter"/>
</dbReference>
<protein>
    <submittedName>
        <fullName evidence="5">Branched-chain amino acid transport system ATP-binding protein</fullName>
    </submittedName>
</protein>
<keyword evidence="2" id="KW-0547">Nucleotide-binding</keyword>
<dbReference type="STRING" id="617002.SAMN05660653_02856"/>
<dbReference type="PANTHER" id="PTHR45772">
    <property type="entry name" value="CONSERVED COMPONENT OF ABC TRANSPORTER FOR NATURAL AMINO ACIDS-RELATED"/>
    <property type="match status" value="1"/>
</dbReference>
<feature type="domain" description="ABC transporter" evidence="4">
    <location>
        <begin position="8"/>
        <end position="256"/>
    </location>
</feature>
<evidence type="ECO:0000259" key="4">
    <source>
        <dbReference type="PROSITE" id="PS50893"/>
    </source>
</evidence>
<dbReference type="SMART" id="SM00382">
    <property type="entry name" value="AAA"/>
    <property type="match status" value="1"/>
</dbReference>
<evidence type="ECO:0000256" key="3">
    <source>
        <dbReference type="ARBA" id="ARBA00022840"/>
    </source>
</evidence>
<evidence type="ECO:0000256" key="2">
    <source>
        <dbReference type="ARBA" id="ARBA00022741"/>
    </source>
</evidence>
<dbReference type="InterPro" id="IPR003439">
    <property type="entry name" value="ABC_transporter-like_ATP-bd"/>
</dbReference>
<dbReference type="PANTHER" id="PTHR45772:SF7">
    <property type="entry name" value="AMINO ACID ABC TRANSPORTER ATP-BINDING PROTEIN"/>
    <property type="match status" value="1"/>
</dbReference>
<reference evidence="5 6" key="1">
    <citation type="submission" date="2016-10" db="EMBL/GenBank/DDBJ databases">
        <authorList>
            <person name="de Groot N.N."/>
        </authorList>
    </citation>
    <scope>NUCLEOTIDE SEQUENCE [LARGE SCALE GENOMIC DNA]</scope>
    <source>
        <strain evidence="5 6">ASO4-2</strain>
    </source>
</reference>
<keyword evidence="3 5" id="KW-0067">ATP-binding</keyword>
<dbReference type="CDD" id="cd03219">
    <property type="entry name" value="ABC_Mj1267_LivG_branched"/>
    <property type="match status" value="1"/>
</dbReference>
<dbReference type="EMBL" id="FMXO01000018">
    <property type="protein sequence ID" value="SDB56961.1"/>
    <property type="molecule type" value="Genomic_DNA"/>
</dbReference>
<dbReference type="Proteomes" id="UP000198771">
    <property type="component" value="Unassembled WGS sequence"/>
</dbReference>
<dbReference type="GO" id="GO:0042941">
    <property type="term" value="P:D-alanine transmembrane transport"/>
    <property type="evidence" value="ECO:0007669"/>
    <property type="project" value="TreeGrafter"/>
</dbReference>